<dbReference type="CDD" id="cd06261">
    <property type="entry name" value="TM_PBP2"/>
    <property type="match status" value="1"/>
</dbReference>
<evidence type="ECO:0000313" key="15">
    <source>
        <dbReference type="EMBL" id="QBM29325.1"/>
    </source>
</evidence>
<keyword evidence="15" id="KW-0378">Hydrolase</keyword>
<organism evidence="15 16">
    <name type="scientific">Hydrogenophaga pseudoflava</name>
    <name type="common">Pseudomonas carboxydoflava</name>
    <dbReference type="NCBI Taxonomy" id="47421"/>
    <lineage>
        <taxon>Bacteria</taxon>
        <taxon>Pseudomonadati</taxon>
        <taxon>Pseudomonadota</taxon>
        <taxon>Betaproteobacteria</taxon>
        <taxon>Burkholderiales</taxon>
        <taxon>Comamonadaceae</taxon>
        <taxon>Hydrogenophaga</taxon>
    </lineage>
</organism>
<evidence type="ECO:0000256" key="9">
    <source>
        <dbReference type="ARBA" id="ARBA00022840"/>
    </source>
</evidence>
<feature type="transmembrane region" description="Helical" evidence="12">
    <location>
        <begin position="82"/>
        <end position="104"/>
    </location>
</feature>
<evidence type="ECO:0000256" key="7">
    <source>
        <dbReference type="ARBA" id="ARBA00022692"/>
    </source>
</evidence>
<evidence type="ECO:0000256" key="2">
    <source>
        <dbReference type="ARBA" id="ARBA00004429"/>
    </source>
</evidence>
<evidence type="ECO:0000256" key="6">
    <source>
        <dbReference type="ARBA" id="ARBA00022475"/>
    </source>
</evidence>
<dbReference type="InterPro" id="IPR027417">
    <property type="entry name" value="P-loop_NTPase"/>
</dbReference>
<dbReference type="InterPro" id="IPR050086">
    <property type="entry name" value="MetN_ABC_transporter-like"/>
</dbReference>
<dbReference type="EMBL" id="CP037867">
    <property type="protein sequence ID" value="QBM29325.1"/>
    <property type="molecule type" value="Genomic_DNA"/>
</dbReference>
<dbReference type="GO" id="GO:0022857">
    <property type="term" value="F:transmembrane transporter activity"/>
    <property type="evidence" value="ECO:0007669"/>
    <property type="project" value="InterPro"/>
</dbReference>
<keyword evidence="8" id="KW-0547">Nucleotide-binding</keyword>
<dbReference type="Pfam" id="PF00005">
    <property type="entry name" value="ABC_tran"/>
    <property type="match status" value="1"/>
</dbReference>
<dbReference type="PROSITE" id="PS50928">
    <property type="entry name" value="ABC_TM1"/>
    <property type="match status" value="1"/>
</dbReference>
<protein>
    <submittedName>
        <fullName evidence="15">Glutamine transport ATP-binding protein GlnQ</fullName>
        <ecNumber evidence="15">3.6.3.-</ecNumber>
    </submittedName>
</protein>
<keyword evidence="5 12" id="KW-0813">Transport</keyword>
<keyword evidence="11 12" id="KW-0472">Membrane</keyword>
<proteinExistence type="inferred from homology"/>
<comment type="similarity">
    <text evidence="4">Belongs to the binding-protein-dependent transport system permease family. HisMQ subfamily.</text>
</comment>
<evidence type="ECO:0000313" key="16">
    <source>
        <dbReference type="Proteomes" id="UP000293912"/>
    </source>
</evidence>
<feature type="domain" description="ABC transmembrane type-1" evidence="14">
    <location>
        <begin position="17"/>
        <end position="213"/>
    </location>
</feature>
<evidence type="ECO:0000256" key="8">
    <source>
        <dbReference type="ARBA" id="ARBA00022741"/>
    </source>
</evidence>
<dbReference type="KEGG" id="hpse:HPF_16655"/>
<dbReference type="InterPro" id="IPR017871">
    <property type="entry name" value="ABC_transporter-like_CS"/>
</dbReference>
<dbReference type="GO" id="GO:0043190">
    <property type="term" value="C:ATP-binding cassette (ABC) transporter complex"/>
    <property type="evidence" value="ECO:0007669"/>
    <property type="project" value="InterPro"/>
</dbReference>
<evidence type="ECO:0000259" key="14">
    <source>
        <dbReference type="PROSITE" id="PS50928"/>
    </source>
</evidence>
<accession>A0A4P6X393</accession>
<dbReference type="Gene3D" id="3.40.50.300">
    <property type="entry name" value="P-loop containing nucleotide triphosphate hydrolases"/>
    <property type="match status" value="1"/>
</dbReference>
<dbReference type="InterPro" id="IPR003439">
    <property type="entry name" value="ABC_transporter-like_ATP-bd"/>
</dbReference>
<dbReference type="Proteomes" id="UP000293912">
    <property type="component" value="Chromosome"/>
</dbReference>
<keyword evidence="16" id="KW-1185">Reference proteome</keyword>
<evidence type="ECO:0000256" key="10">
    <source>
        <dbReference type="ARBA" id="ARBA00022989"/>
    </source>
</evidence>
<sequence>MELDWTYFFSLFSMGAFYRASAMVIALGALSWLLGLVLGFGLAQAEGSRHVWLRWPARLYVWFFRSVPLLVLLVFVYNLPQIFPATGVVLGIPFLAGLTGMVMTEAAYMAEIHRGGLLSVARGQREAGHALGLGWFATQTRIVLPQAFRIALPSLINEFVTIIKLTSLVSVISLPELLLTGQRLYTQNFLILETLLAVAVYYVAIVTVFGAVLNALERRLDLQRRKPGPVDEADLARLRAGLPAAPVVAPAERGPGAPPALDLMAIHKAYGSHAVLKGVNLRVGAGDVISVIGPSGSGKTSLIRTVNALESLDQGEIVLFGESYLLGAAPQDAARVRQGIRRIGMVFQGFNLFPHLTVLQNILLAPGLHGQGDPESRQHTAQRLLDKVGLLAHLHKYPHQLSGGQQQRVAIARALALRPDVMLFDEPTSALDPELVGEVLKVIRDLAEEGMTMLIVTHEMEFALQISDRVVFMENGQLLLDAPPARLQQPDAGEDPTLTRVRRFMGLDSGPAVAA</sequence>
<evidence type="ECO:0000256" key="12">
    <source>
        <dbReference type="RuleBase" id="RU363032"/>
    </source>
</evidence>
<evidence type="ECO:0000256" key="5">
    <source>
        <dbReference type="ARBA" id="ARBA00022448"/>
    </source>
</evidence>
<dbReference type="InterPro" id="IPR035906">
    <property type="entry name" value="MetI-like_sf"/>
</dbReference>
<dbReference type="InterPro" id="IPR003593">
    <property type="entry name" value="AAA+_ATPase"/>
</dbReference>
<feature type="domain" description="ABC transporter" evidence="13">
    <location>
        <begin position="261"/>
        <end position="500"/>
    </location>
</feature>
<keyword evidence="10 12" id="KW-1133">Transmembrane helix</keyword>
<comment type="similarity">
    <text evidence="3">Belongs to the ABC transporter superfamily.</text>
</comment>
<name>A0A4P6X393_HYDPS</name>
<dbReference type="AlphaFoldDB" id="A0A4P6X393"/>
<feature type="transmembrane region" description="Helical" evidence="12">
    <location>
        <begin position="55"/>
        <end position="76"/>
    </location>
</feature>
<comment type="subcellular location">
    <subcellularLocation>
        <location evidence="2">Cell inner membrane</location>
        <topology evidence="2">Multi-pass membrane protein</topology>
    </subcellularLocation>
    <subcellularLocation>
        <location evidence="12">Cell membrane</location>
        <topology evidence="12">Multi-pass membrane protein</topology>
    </subcellularLocation>
    <subcellularLocation>
        <location evidence="1">Cell membrane</location>
        <topology evidence="1">Peripheral membrane protein</topology>
    </subcellularLocation>
</comment>
<keyword evidence="7 12" id="KW-0812">Transmembrane</keyword>
<evidence type="ECO:0000259" key="13">
    <source>
        <dbReference type="PROSITE" id="PS50893"/>
    </source>
</evidence>
<dbReference type="PANTHER" id="PTHR43166:SF9">
    <property type="entry name" value="GLUTAMATE_ASPARTATE IMPORT ATP-BINDING PROTEIN GLTL"/>
    <property type="match status" value="1"/>
</dbReference>
<dbReference type="PANTHER" id="PTHR43166">
    <property type="entry name" value="AMINO ACID IMPORT ATP-BINDING PROTEIN"/>
    <property type="match status" value="1"/>
</dbReference>
<reference evidence="15 16" key="1">
    <citation type="submission" date="2019-03" db="EMBL/GenBank/DDBJ databases">
        <authorList>
            <person name="Sebastian G."/>
            <person name="Baumann P."/>
            <person name="Ruckert C."/>
            <person name="Kalinowski J."/>
            <person name="Nebel B."/>
            <person name="Takors R."/>
            <person name="Blombach B."/>
        </authorList>
    </citation>
    <scope>NUCLEOTIDE SEQUENCE [LARGE SCALE GENOMIC DNA]</scope>
    <source>
        <strain evidence="15 16">DSM 1084</strain>
    </source>
</reference>
<dbReference type="GO" id="GO:0005524">
    <property type="term" value="F:ATP binding"/>
    <property type="evidence" value="ECO:0007669"/>
    <property type="project" value="UniProtKB-KW"/>
</dbReference>
<evidence type="ECO:0000256" key="3">
    <source>
        <dbReference type="ARBA" id="ARBA00005417"/>
    </source>
</evidence>
<dbReference type="GO" id="GO:0016887">
    <property type="term" value="F:ATP hydrolysis activity"/>
    <property type="evidence" value="ECO:0007669"/>
    <property type="project" value="InterPro"/>
</dbReference>
<gene>
    <name evidence="15" type="primary">glnQ4</name>
    <name evidence="15" type="ORF">HPF_16655</name>
</gene>
<dbReference type="SUPFAM" id="SSF161098">
    <property type="entry name" value="MetI-like"/>
    <property type="match status" value="1"/>
</dbReference>
<dbReference type="RefSeq" id="WP_133157252.1">
    <property type="nucleotide sequence ID" value="NZ_CP037867.1"/>
</dbReference>
<dbReference type="NCBIfam" id="TIGR01726">
    <property type="entry name" value="HEQRo_perm_3TM"/>
    <property type="match status" value="1"/>
</dbReference>
<keyword evidence="9 15" id="KW-0067">ATP-binding</keyword>
<dbReference type="Gene3D" id="1.10.3720.10">
    <property type="entry name" value="MetI-like"/>
    <property type="match status" value="1"/>
</dbReference>
<evidence type="ECO:0000256" key="11">
    <source>
        <dbReference type="ARBA" id="ARBA00023136"/>
    </source>
</evidence>
<evidence type="ECO:0000256" key="1">
    <source>
        <dbReference type="ARBA" id="ARBA00004202"/>
    </source>
</evidence>
<dbReference type="CDD" id="cd03262">
    <property type="entry name" value="ABC_HisP_GlnQ"/>
    <property type="match status" value="1"/>
</dbReference>
<feature type="transmembrane region" description="Helical" evidence="12">
    <location>
        <begin position="20"/>
        <end position="43"/>
    </location>
</feature>
<dbReference type="InterPro" id="IPR000515">
    <property type="entry name" value="MetI-like"/>
</dbReference>
<evidence type="ECO:0000256" key="4">
    <source>
        <dbReference type="ARBA" id="ARBA00010072"/>
    </source>
</evidence>
<dbReference type="PROSITE" id="PS50893">
    <property type="entry name" value="ABC_TRANSPORTER_2"/>
    <property type="match status" value="1"/>
</dbReference>
<dbReference type="SUPFAM" id="SSF52540">
    <property type="entry name" value="P-loop containing nucleoside triphosphate hydrolases"/>
    <property type="match status" value="1"/>
</dbReference>
<dbReference type="PROSITE" id="PS00211">
    <property type="entry name" value="ABC_TRANSPORTER_1"/>
    <property type="match status" value="1"/>
</dbReference>
<dbReference type="SMART" id="SM00382">
    <property type="entry name" value="AAA"/>
    <property type="match status" value="1"/>
</dbReference>
<dbReference type="EC" id="3.6.3.-" evidence="15"/>
<dbReference type="Pfam" id="PF00528">
    <property type="entry name" value="BPD_transp_1"/>
    <property type="match status" value="1"/>
</dbReference>
<feature type="transmembrane region" description="Helical" evidence="12">
    <location>
        <begin position="194"/>
        <end position="216"/>
    </location>
</feature>
<dbReference type="InterPro" id="IPR010065">
    <property type="entry name" value="AA_ABC_transptr_permease_3TM"/>
</dbReference>
<keyword evidence="6" id="KW-1003">Cell membrane</keyword>